<dbReference type="PROSITE" id="PS50850">
    <property type="entry name" value="MFS"/>
    <property type="match status" value="1"/>
</dbReference>
<evidence type="ECO:0000256" key="1">
    <source>
        <dbReference type="ARBA" id="ARBA00004141"/>
    </source>
</evidence>
<feature type="non-terminal residue" evidence="7">
    <location>
        <position position="277"/>
    </location>
</feature>
<dbReference type="InterPro" id="IPR050382">
    <property type="entry name" value="MFS_Na/Anion_cotransporter"/>
</dbReference>
<comment type="caution">
    <text evidence="7">The sequence shown here is derived from an EMBL/GenBank/DDBJ whole genome shotgun (WGS) entry which is preliminary data.</text>
</comment>
<evidence type="ECO:0000256" key="2">
    <source>
        <dbReference type="ARBA" id="ARBA00022692"/>
    </source>
</evidence>
<keyword evidence="4 5" id="KW-0472">Membrane</keyword>
<evidence type="ECO:0000313" key="8">
    <source>
        <dbReference type="Proteomes" id="UP000567293"/>
    </source>
</evidence>
<feature type="transmembrane region" description="Helical" evidence="5">
    <location>
        <begin position="80"/>
        <end position="99"/>
    </location>
</feature>
<reference evidence="7" key="1">
    <citation type="submission" date="2020-06" db="EMBL/GenBank/DDBJ databases">
        <title>Legume-microbial interactions unlock mineral nutrients during tropical forest succession.</title>
        <authorList>
            <person name="Epihov D.Z."/>
        </authorList>
    </citation>
    <scope>NUCLEOTIDE SEQUENCE [LARGE SCALE GENOMIC DNA]</scope>
    <source>
        <strain evidence="7">Pan2503</strain>
    </source>
</reference>
<organism evidence="7 8">
    <name type="scientific">Candidatus Acidiferrum panamense</name>
    <dbReference type="NCBI Taxonomy" id="2741543"/>
    <lineage>
        <taxon>Bacteria</taxon>
        <taxon>Pseudomonadati</taxon>
        <taxon>Acidobacteriota</taxon>
        <taxon>Terriglobia</taxon>
        <taxon>Candidatus Acidiferrales</taxon>
        <taxon>Candidatus Acidiferrum</taxon>
    </lineage>
</organism>
<sequence length="277" mass="31170">MDPSQPTTASDTLPRAAEATDLGDARTTGFRLPIGYFRWVICALLLLGVTKNYMDRQVLGVLKTTLLHDFRWNEIDFARLVKAFQAAYAVGMLVMGWLVDRVGTRWGYAVAMVFWSVASMGTSLANSLRGFAMSRYALGFWEPAVFPASIKAVAEWFPKKERALATGIFNAGTNIGAIVTPLVVPWIVVHWGWRAAFVGIGATGFLWLAVWLLMYRKPEDHSRVSKAELQYIQSDPQEAARKINWAGLVPLRQTWAFALGKFLTDPIWWFYLFWVPG</sequence>
<keyword evidence="2 5" id="KW-0812">Transmembrane</keyword>
<keyword evidence="3 5" id="KW-1133">Transmembrane helix</keyword>
<proteinExistence type="predicted"/>
<dbReference type="InterPro" id="IPR011701">
    <property type="entry name" value="MFS"/>
</dbReference>
<dbReference type="InterPro" id="IPR020846">
    <property type="entry name" value="MFS_dom"/>
</dbReference>
<dbReference type="EMBL" id="JACDQQ010001844">
    <property type="protein sequence ID" value="MBA0087130.1"/>
    <property type="molecule type" value="Genomic_DNA"/>
</dbReference>
<dbReference type="Proteomes" id="UP000567293">
    <property type="component" value="Unassembled WGS sequence"/>
</dbReference>
<protein>
    <submittedName>
        <fullName evidence="7">MFS transporter</fullName>
    </submittedName>
</protein>
<dbReference type="GO" id="GO:0015134">
    <property type="term" value="F:hexuronate transmembrane transporter activity"/>
    <property type="evidence" value="ECO:0007669"/>
    <property type="project" value="TreeGrafter"/>
</dbReference>
<evidence type="ECO:0000259" key="6">
    <source>
        <dbReference type="PROSITE" id="PS50850"/>
    </source>
</evidence>
<gene>
    <name evidence="7" type="ORF">HRJ53_19270</name>
</gene>
<comment type="subcellular location">
    <subcellularLocation>
        <location evidence="1">Membrane</location>
        <topology evidence="1">Multi-pass membrane protein</topology>
    </subcellularLocation>
</comment>
<evidence type="ECO:0000313" key="7">
    <source>
        <dbReference type="EMBL" id="MBA0087130.1"/>
    </source>
</evidence>
<dbReference type="PANTHER" id="PTHR11662:SF285">
    <property type="entry name" value="HEXURONATE TRANSPORTER"/>
    <property type="match status" value="1"/>
</dbReference>
<dbReference type="Pfam" id="PF07690">
    <property type="entry name" value="MFS_1"/>
    <property type="match status" value="1"/>
</dbReference>
<name>A0A7V8NTS8_9BACT</name>
<evidence type="ECO:0000256" key="3">
    <source>
        <dbReference type="ARBA" id="ARBA00022989"/>
    </source>
</evidence>
<dbReference type="SUPFAM" id="SSF103473">
    <property type="entry name" value="MFS general substrate transporter"/>
    <property type="match status" value="1"/>
</dbReference>
<dbReference type="GO" id="GO:0016020">
    <property type="term" value="C:membrane"/>
    <property type="evidence" value="ECO:0007669"/>
    <property type="project" value="UniProtKB-SubCell"/>
</dbReference>
<feature type="transmembrane region" description="Helical" evidence="5">
    <location>
        <begin position="36"/>
        <end position="54"/>
    </location>
</feature>
<accession>A0A7V8NTS8</accession>
<feature type="domain" description="Major facilitator superfamily (MFS) profile" evidence="6">
    <location>
        <begin position="41"/>
        <end position="277"/>
    </location>
</feature>
<dbReference type="PANTHER" id="PTHR11662">
    <property type="entry name" value="SOLUTE CARRIER FAMILY 17"/>
    <property type="match status" value="1"/>
</dbReference>
<dbReference type="AlphaFoldDB" id="A0A7V8NTS8"/>
<evidence type="ECO:0000256" key="5">
    <source>
        <dbReference type="SAM" id="Phobius"/>
    </source>
</evidence>
<keyword evidence="8" id="KW-1185">Reference proteome</keyword>
<feature type="transmembrane region" description="Helical" evidence="5">
    <location>
        <begin position="168"/>
        <end position="189"/>
    </location>
</feature>
<evidence type="ECO:0000256" key="4">
    <source>
        <dbReference type="ARBA" id="ARBA00023136"/>
    </source>
</evidence>
<dbReference type="Gene3D" id="1.20.1250.20">
    <property type="entry name" value="MFS general substrate transporter like domains"/>
    <property type="match status" value="1"/>
</dbReference>
<dbReference type="InterPro" id="IPR036259">
    <property type="entry name" value="MFS_trans_sf"/>
</dbReference>
<feature type="transmembrane region" description="Helical" evidence="5">
    <location>
        <begin position="105"/>
        <end position="125"/>
    </location>
</feature>
<feature type="transmembrane region" description="Helical" evidence="5">
    <location>
        <begin position="195"/>
        <end position="215"/>
    </location>
</feature>